<dbReference type="AlphaFoldDB" id="A0A2T5I9L5"/>
<organism evidence="1 2">
    <name type="scientific">Nitrosospira multiformis</name>
    <dbReference type="NCBI Taxonomy" id="1231"/>
    <lineage>
        <taxon>Bacteria</taxon>
        <taxon>Pseudomonadati</taxon>
        <taxon>Pseudomonadota</taxon>
        <taxon>Betaproteobacteria</taxon>
        <taxon>Nitrosomonadales</taxon>
        <taxon>Nitrosomonadaceae</taxon>
        <taxon>Nitrosospira</taxon>
    </lineage>
</organism>
<proteinExistence type="predicted"/>
<protein>
    <submittedName>
        <fullName evidence="1">Uncharacterized protein</fullName>
    </submittedName>
</protein>
<dbReference type="EMBL" id="QAOK01000015">
    <property type="protein sequence ID" value="PTQ80510.1"/>
    <property type="molecule type" value="Genomic_DNA"/>
</dbReference>
<dbReference type="Proteomes" id="UP000244152">
    <property type="component" value="Unassembled WGS sequence"/>
</dbReference>
<comment type="caution">
    <text evidence="1">The sequence shown here is derived from an EMBL/GenBank/DDBJ whole genome shotgun (WGS) entry which is preliminary data.</text>
</comment>
<evidence type="ECO:0000313" key="1">
    <source>
        <dbReference type="EMBL" id="PTQ80510.1"/>
    </source>
</evidence>
<name>A0A2T5I9L5_9PROT</name>
<gene>
    <name evidence="1" type="ORF">C8R21_1157</name>
</gene>
<reference evidence="1 2" key="1">
    <citation type="submission" date="2018-04" db="EMBL/GenBank/DDBJ databases">
        <title>Active sludge and wastewater microbial communities from Klosterneuburg, Austria.</title>
        <authorList>
            <person name="Wagner M."/>
        </authorList>
    </citation>
    <scope>NUCLEOTIDE SEQUENCE [LARGE SCALE GENOMIC DNA]</scope>
    <source>
        <strain evidence="1 2">Nl12</strain>
    </source>
</reference>
<evidence type="ECO:0000313" key="2">
    <source>
        <dbReference type="Proteomes" id="UP000244152"/>
    </source>
</evidence>
<sequence>MNFVPMPFVLNSFCKPGTGLRGFEDTVEGGDSYSKAR</sequence>
<accession>A0A2T5I9L5</accession>